<dbReference type="OrthoDB" id="1717299at2759"/>
<dbReference type="AlphaFoldDB" id="A0A9Q1KRM6"/>
<proteinExistence type="predicted"/>
<reference evidence="1" key="1">
    <citation type="submission" date="2022-04" db="EMBL/GenBank/DDBJ databases">
        <title>Carnegiea gigantea Genome sequencing and assembly v2.</title>
        <authorList>
            <person name="Copetti D."/>
            <person name="Sanderson M.J."/>
            <person name="Burquez A."/>
            <person name="Wojciechowski M.F."/>
        </authorList>
    </citation>
    <scope>NUCLEOTIDE SEQUENCE</scope>
    <source>
        <strain evidence="1">SGP5-SGP5p</strain>
        <tissue evidence="1">Aerial part</tissue>
    </source>
</reference>
<evidence type="ECO:0000313" key="2">
    <source>
        <dbReference type="Proteomes" id="UP001153076"/>
    </source>
</evidence>
<sequence length="153" mass="17829">MRRQRNRIVQVKTDVYILLHCPLAEQIWMETAFEERLSRTHFRSMRDCMELAASCLDKDELGIFVVVIWECWNARNRFIFQKPDHNLAVLGQRVASFVKQYRELKEKEAVSSLPHEAHWKPPVTRVLKLNFEGGQVGEAGWGWGLSSETTPAM</sequence>
<accession>A0A9Q1KRM6</accession>
<protein>
    <submittedName>
        <fullName evidence="1">Uncharacterized protein</fullName>
    </submittedName>
</protein>
<organism evidence="1 2">
    <name type="scientific">Carnegiea gigantea</name>
    <dbReference type="NCBI Taxonomy" id="171969"/>
    <lineage>
        <taxon>Eukaryota</taxon>
        <taxon>Viridiplantae</taxon>
        <taxon>Streptophyta</taxon>
        <taxon>Embryophyta</taxon>
        <taxon>Tracheophyta</taxon>
        <taxon>Spermatophyta</taxon>
        <taxon>Magnoliopsida</taxon>
        <taxon>eudicotyledons</taxon>
        <taxon>Gunneridae</taxon>
        <taxon>Pentapetalae</taxon>
        <taxon>Caryophyllales</taxon>
        <taxon>Cactineae</taxon>
        <taxon>Cactaceae</taxon>
        <taxon>Cactoideae</taxon>
        <taxon>Echinocereeae</taxon>
        <taxon>Carnegiea</taxon>
    </lineage>
</organism>
<dbReference type="EMBL" id="JAKOGI010000038">
    <property type="protein sequence ID" value="KAJ8447422.1"/>
    <property type="molecule type" value="Genomic_DNA"/>
</dbReference>
<keyword evidence="2" id="KW-1185">Reference proteome</keyword>
<name>A0A9Q1KRM6_9CARY</name>
<comment type="caution">
    <text evidence="1">The sequence shown here is derived from an EMBL/GenBank/DDBJ whole genome shotgun (WGS) entry which is preliminary data.</text>
</comment>
<gene>
    <name evidence="1" type="ORF">Cgig2_019416</name>
</gene>
<evidence type="ECO:0000313" key="1">
    <source>
        <dbReference type="EMBL" id="KAJ8447422.1"/>
    </source>
</evidence>
<dbReference type="Proteomes" id="UP001153076">
    <property type="component" value="Unassembled WGS sequence"/>
</dbReference>